<feature type="non-terminal residue" evidence="2">
    <location>
        <position position="1"/>
    </location>
</feature>
<sequence>LPQSPCPDLLSNNVAPTDFEARGVKNAIETAKEGISAMDAEIARLQRTIGQIKLQRTEFRKFIRSHRSVVSIVRRIPSDILIAIFSQFLHWHSALLRVAGVCCQWRTVALASPLLWNHIHL</sequence>
<evidence type="ECO:0000259" key="1">
    <source>
        <dbReference type="Pfam" id="PF12937"/>
    </source>
</evidence>
<organism evidence="2 3">
    <name type="scientific">Mycena pura</name>
    <dbReference type="NCBI Taxonomy" id="153505"/>
    <lineage>
        <taxon>Eukaryota</taxon>
        <taxon>Fungi</taxon>
        <taxon>Dikarya</taxon>
        <taxon>Basidiomycota</taxon>
        <taxon>Agaricomycotina</taxon>
        <taxon>Agaricomycetes</taxon>
        <taxon>Agaricomycetidae</taxon>
        <taxon>Agaricales</taxon>
        <taxon>Marasmiineae</taxon>
        <taxon>Mycenaceae</taxon>
        <taxon>Mycena</taxon>
    </lineage>
</organism>
<accession>A0AAD6V115</accession>
<dbReference type="AlphaFoldDB" id="A0AAD6V115"/>
<dbReference type="SUPFAM" id="SSF81383">
    <property type="entry name" value="F-box domain"/>
    <property type="match status" value="1"/>
</dbReference>
<dbReference type="Proteomes" id="UP001219525">
    <property type="component" value="Unassembled WGS sequence"/>
</dbReference>
<dbReference type="Gene3D" id="1.20.1280.50">
    <property type="match status" value="1"/>
</dbReference>
<reference evidence="2" key="1">
    <citation type="submission" date="2023-03" db="EMBL/GenBank/DDBJ databases">
        <title>Massive genome expansion in bonnet fungi (Mycena s.s.) driven by repeated elements and novel gene families across ecological guilds.</title>
        <authorList>
            <consortium name="Lawrence Berkeley National Laboratory"/>
            <person name="Harder C.B."/>
            <person name="Miyauchi S."/>
            <person name="Viragh M."/>
            <person name="Kuo A."/>
            <person name="Thoen E."/>
            <person name="Andreopoulos B."/>
            <person name="Lu D."/>
            <person name="Skrede I."/>
            <person name="Drula E."/>
            <person name="Henrissat B."/>
            <person name="Morin E."/>
            <person name="Kohler A."/>
            <person name="Barry K."/>
            <person name="LaButti K."/>
            <person name="Morin E."/>
            <person name="Salamov A."/>
            <person name="Lipzen A."/>
            <person name="Mereny Z."/>
            <person name="Hegedus B."/>
            <person name="Baldrian P."/>
            <person name="Stursova M."/>
            <person name="Weitz H."/>
            <person name="Taylor A."/>
            <person name="Grigoriev I.V."/>
            <person name="Nagy L.G."/>
            <person name="Martin F."/>
            <person name="Kauserud H."/>
        </authorList>
    </citation>
    <scope>NUCLEOTIDE SEQUENCE</scope>
    <source>
        <strain evidence="2">9144</strain>
    </source>
</reference>
<feature type="domain" description="F-box" evidence="1">
    <location>
        <begin position="75"/>
        <end position="121"/>
    </location>
</feature>
<dbReference type="Pfam" id="PF12937">
    <property type="entry name" value="F-box-like"/>
    <property type="match status" value="1"/>
</dbReference>
<proteinExistence type="predicted"/>
<dbReference type="InterPro" id="IPR036047">
    <property type="entry name" value="F-box-like_dom_sf"/>
</dbReference>
<protein>
    <recommendedName>
        <fullName evidence="1">F-box domain-containing protein</fullName>
    </recommendedName>
</protein>
<comment type="caution">
    <text evidence="2">The sequence shown here is derived from an EMBL/GenBank/DDBJ whole genome shotgun (WGS) entry which is preliminary data.</text>
</comment>
<dbReference type="InterPro" id="IPR001810">
    <property type="entry name" value="F-box_dom"/>
</dbReference>
<name>A0AAD6V115_9AGAR</name>
<evidence type="ECO:0000313" key="3">
    <source>
        <dbReference type="Proteomes" id="UP001219525"/>
    </source>
</evidence>
<gene>
    <name evidence="2" type="ORF">GGX14DRAFT_321604</name>
</gene>
<feature type="non-terminal residue" evidence="2">
    <location>
        <position position="121"/>
    </location>
</feature>
<keyword evidence="3" id="KW-1185">Reference proteome</keyword>
<dbReference type="EMBL" id="JARJCW010000081">
    <property type="protein sequence ID" value="KAJ7196812.1"/>
    <property type="molecule type" value="Genomic_DNA"/>
</dbReference>
<evidence type="ECO:0000313" key="2">
    <source>
        <dbReference type="EMBL" id="KAJ7196812.1"/>
    </source>
</evidence>